<feature type="region of interest" description="Disordered" evidence="1">
    <location>
        <begin position="48"/>
        <end position="88"/>
    </location>
</feature>
<proteinExistence type="predicted"/>
<reference evidence="2 3" key="1">
    <citation type="submission" date="2024-06" db="EMBL/GenBank/DDBJ databases">
        <title>Soil Sphingobacterium thalpophilum.</title>
        <authorList>
            <person name="Yang J."/>
            <person name="Li J."/>
        </authorList>
    </citation>
    <scope>NUCLEOTIDE SEQUENCE [LARGE SCALE GENOMIC DNA]</scope>
    <source>
        <strain evidence="2 3">22g91tb</strain>
    </source>
</reference>
<evidence type="ECO:0000313" key="2">
    <source>
        <dbReference type="EMBL" id="MEZ0452768.1"/>
    </source>
</evidence>
<feature type="compositionally biased region" description="Polar residues" evidence="1">
    <location>
        <begin position="79"/>
        <end position="88"/>
    </location>
</feature>
<accession>A0ABV4HE73</accession>
<evidence type="ECO:0000313" key="3">
    <source>
        <dbReference type="Proteomes" id="UP001566204"/>
    </source>
</evidence>
<protein>
    <recommendedName>
        <fullName evidence="4">Transposase, Mutator family</fullName>
    </recommendedName>
</protein>
<dbReference type="EMBL" id="JBEOQB010000004">
    <property type="protein sequence ID" value="MEZ0452768.1"/>
    <property type="molecule type" value="Genomic_DNA"/>
</dbReference>
<dbReference type="Proteomes" id="UP001566204">
    <property type="component" value="Unassembled WGS sequence"/>
</dbReference>
<sequence>MNSRGLRRFERFKAEAMQGLYEGKSLSPNDGVLAPLMKHLLESMMDGELENHLNEEKGSGNSNRRNGRTKKRDCPTKCVNKNTEFSYV</sequence>
<feature type="compositionally biased region" description="Basic and acidic residues" evidence="1">
    <location>
        <begin position="49"/>
        <end position="58"/>
    </location>
</feature>
<keyword evidence="3" id="KW-1185">Reference proteome</keyword>
<dbReference type="RefSeq" id="WP_282636157.1">
    <property type="nucleotide sequence ID" value="NZ_JAWJUK010000001.1"/>
</dbReference>
<comment type="caution">
    <text evidence="2">The sequence shown here is derived from an EMBL/GenBank/DDBJ whole genome shotgun (WGS) entry which is preliminary data.</text>
</comment>
<evidence type="ECO:0008006" key="4">
    <source>
        <dbReference type="Google" id="ProtNLM"/>
    </source>
</evidence>
<name>A0ABV4HE73_9SPHI</name>
<evidence type="ECO:0000256" key="1">
    <source>
        <dbReference type="SAM" id="MobiDB-lite"/>
    </source>
</evidence>
<gene>
    <name evidence="2" type="ORF">ABTW24_14320</name>
</gene>
<organism evidence="2 3">
    <name type="scientific">Sphingobacterium thalpophilum</name>
    <dbReference type="NCBI Taxonomy" id="259"/>
    <lineage>
        <taxon>Bacteria</taxon>
        <taxon>Pseudomonadati</taxon>
        <taxon>Bacteroidota</taxon>
        <taxon>Sphingobacteriia</taxon>
        <taxon>Sphingobacteriales</taxon>
        <taxon>Sphingobacteriaceae</taxon>
        <taxon>Sphingobacterium</taxon>
    </lineage>
</organism>